<gene>
    <name evidence="1" type="ORF">Patl1_33026</name>
</gene>
<sequence>MGRVQILVEAIGMELSALIRVQSPFNLLAWEWRALCLQTSEFYPTFKLWLTGPLPTSIGNLKKLTTLILVGCSFSGQIPASIGSLQQLVFLKKSTLRFNPRSTVQSKHDSDTSVRLQSYSIANQLTGKIPSSLGLVQILEVLRLDRNSLNGHVP</sequence>
<reference evidence="2" key="1">
    <citation type="journal article" date="2023" name="G3 (Bethesda)">
        <title>Genome assembly and association tests identify interacting loci associated with vigor, precocity, and sex in interspecific pistachio rootstocks.</title>
        <authorList>
            <person name="Palmer W."/>
            <person name="Jacygrad E."/>
            <person name="Sagayaradj S."/>
            <person name="Cavanaugh K."/>
            <person name="Han R."/>
            <person name="Bertier L."/>
            <person name="Beede B."/>
            <person name="Kafkas S."/>
            <person name="Golino D."/>
            <person name="Preece J."/>
            <person name="Michelmore R."/>
        </authorList>
    </citation>
    <scope>NUCLEOTIDE SEQUENCE [LARGE SCALE GENOMIC DNA]</scope>
</reference>
<dbReference type="Proteomes" id="UP001164250">
    <property type="component" value="Chromosome 9"/>
</dbReference>
<accession>A0ACC1AP22</accession>
<evidence type="ECO:0000313" key="2">
    <source>
        <dbReference type="Proteomes" id="UP001164250"/>
    </source>
</evidence>
<keyword evidence="2" id="KW-1185">Reference proteome</keyword>
<organism evidence="1 2">
    <name type="scientific">Pistacia atlantica</name>
    <dbReference type="NCBI Taxonomy" id="434234"/>
    <lineage>
        <taxon>Eukaryota</taxon>
        <taxon>Viridiplantae</taxon>
        <taxon>Streptophyta</taxon>
        <taxon>Embryophyta</taxon>
        <taxon>Tracheophyta</taxon>
        <taxon>Spermatophyta</taxon>
        <taxon>Magnoliopsida</taxon>
        <taxon>eudicotyledons</taxon>
        <taxon>Gunneridae</taxon>
        <taxon>Pentapetalae</taxon>
        <taxon>rosids</taxon>
        <taxon>malvids</taxon>
        <taxon>Sapindales</taxon>
        <taxon>Anacardiaceae</taxon>
        <taxon>Pistacia</taxon>
    </lineage>
</organism>
<dbReference type="EMBL" id="CM047905">
    <property type="protein sequence ID" value="KAJ0088431.1"/>
    <property type="molecule type" value="Genomic_DNA"/>
</dbReference>
<name>A0ACC1AP22_9ROSI</name>
<proteinExistence type="predicted"/>
<protein>
    <submittedName>
        <fullName evidence="1">Uncharacterized protein</fullName>
    </submittedName>
</protein>
<evidence type="ECO:0000313" key="1">
    <source>
        <dbReference type="EMBL" id="KAJ0088431.1"/>
    </source>
</evidence>
<comment type="caution">
    <text evidence="1">The sequence shown here is derived from an EMBL/GenBank/DDBJ whole genome shotgun (WGS) entry which is preliminary data.</text>
</comment>